<dbReference type="PANTHER" id="PTHR31689:SF0">
    <property type="entry name" value="DIAMINOPIMELATE EPIMERASE"/>
    <property type="match status" value="1"/>
</dbReference>
<gene>
    <name evidence="8 10" type="primary">dapF</name>
    <name evidence="10" type="ORF">GCM10011363_01280</name>
</gene>
<dbReference type="HAMAP" id="MF_00197">
    <property type="entry name" value="DAP_epimerase"/>
    <property type="match status" value="1"/>
</dbReference>
<accession>A0ABQ1K905</accession>
<feature type="binding site" evidence="8">
    <location>
        <position position="19"/>
    </location>
    <ligand>
        <name>substrate</name>
    </ligand>
</feature>
<feature type="binding site" evidence="8">
    <location>
        <begin position="218"/>
        <end position="219"/>
    </location>
    <ligand>
        <name>substrate</name>
    </ligand>
</feature>
<evidence type="ECO:0000256" key="1">
    <source>
        <dbReference type="ARBA" id="ARBA00005196"/>
    </source>
</evidence>
<evidence type="ECO:0000256" key="3">
    <source>
        <dbReference type="ARBA" id="ARBA00013080"/>
    </source>
</evidence>
<evidence type="ECO:0000256" key="9">
    <source>
        <dbReference type="PROSITE-ProRule" id="PRU10125"/>
    </source>
</evidence>
<feature type="binding site" evidence="8">
    <location>
        <position position="157"/>
    </location>
    <ligand>
        <name>substrate</name>
    </ligand>
</feature>
<proteinExistence type="inferred from homology"/>
<dbReference type="Pfam" id="PF01678">
    <property type="entry name" value="DAP_epimerase"/>
    <property type="match status" value="2"/>
</dbReference>
<feature type="active site" description="Proton donor" evidence="8">
    <location>
        <position position="80"/>
    </location>
</feature>
<protein>
    <recommendedName>
        <fullName evidence="3 8">Diaminopimelate epimerase</fullName>
        <shortName evidence="8">DAP epimerase</shortName>
        <ecNumber evidence="3 8">5.1.1.7</ecNumber>
    </recommendedName>
    <alternativeName>
        <fullName evidence="8">PLP-independent amino acid racemase</fullName>
    </alternativeName>
</protein>
<feature type="site" description="Could be important to modulate the pK values of the two catalytic cysteine residues" evidence="8">
    <location>
        <position position="208"/>
    </location>
</feature>
<comment type="subunit">
    <text evidence="8">Homodimer.</text>
</comment>
<feature type="binding site" evidence="8">
    <location>
        <position position="71"/>
    </location>
    <ligand>
        <name>substrate</name>
    </ligand>
</feature>
<evidence type="ECO:0000256" key="4">
    <source>
        <dbReference type="ARBA" id="ARBA00022605"/>
    </source>
</evidence>
<feature type="binding site" evidence="8">
    <location>
        <position position="52"/>
    </location>
    <ligand>
        <name>substrate</name>
    </ligand>
</feature>
<evidence type="ECO:0000313" key="11">
    <source>
        <dbReference type="Proteomes" id="UP000645462"/>
    </source>
</evidence>
<keyword evidence="8" id="KW-0963">Cytoplasm</keyword>
<comment type="subcellular location">
    <subcellularLocation>
        <location evidence="8">Cytoplasm</location>
    </subcellularLocation>
</comment>
<dbReference type="InterPro" id="IPR001653">
    <property type="entry name" value="DAP_epimerase_DapF"/>
</dbReference>
<dbReference type="SUPFAM" id="SSF54506">
    <property type="entry name" value="Diaminopimelate epimerase-like"/>
    <property type="match status" value="2"/>
</dbReference>
<dbReference type="EC" id="5.1.1.7" evidence="3 8"/>
<name>A0ABQ1K905_9RHOB</name>
<keyword evidence="4 8" id="KW-0028">Amino-acid biosynthesis</keyword>
<comment type="function">
    <text evidence="8">Catalyzes the stereoinversion of LL-2,6-diaminopimelate (L,L-DAP) to meso-diaminopimelate (meso-DAP), a precursor of L-lysine and an essential component of the bacterial peptidoglycan.</text>
</comment>
<keyword evidence="6 8" id="KW-0413">Isomerase</keyword>
<dbReference type="NCBIfam" id="TIGR00652">
    <property type="entry name" value="DapF"/>
    <property type="match status" value="1"/>
</dbReference>
<dbReference type="RefSeq" id="WP_188480015.1">
    <property type="nucleotide sequence ID" value="NZ_BMFC01000001.1"/>
</dbReference>
<feature type="binding site" evidence="8">
    <location>
        <begin position="81"/>
        <end position="82"/>
    </location>
    <ligand>
        <name>substrate</name>
    </ligand>
</feature>
<comment type="catalytic activity">
    <reaction evidence="7 8">
        <text>(2S,6S)-2,6-diaminopimelate = meso-2,6-diaminopimelate</text>
        <dbReference type="Rhea" id="RHEA:15393"/>
        <dbReference type="ChEBI" id="CHEBI:57609"/>
        <dbReference type="ChEBI" id="CHEBI:57791"/>
        <dbReference type="EC" id="5.1.1.7"/>
    </reaction>
</comment>
<feature type="site" description="Could be important to modulate the pK values of the two catalytic cysteine residues" evidence="8">
    <location>
        <position position="159"/>
    </location>
</feature>
<evidence type="ECO:0000256" key="8">
    <source>
        <dbReference type="HAMAP-Rule" id="MF_00197"/>
    </source>
</evidence>
<evidence type="ECO:0000256" key="5">
    <source>
        <dbReference type="ARBA" id="ARBA00023154"/>
    </source>
</evidence>
<evidence type="ECO:0000256" key="7">
    <source>
        <dbReference type="ARBA" id="ARBA00051712"/>
    </source>
</evidence>
<reference evidence="11" key="1">
    <citation type="journal article" date="2019" name="Int. J. Syst. Evol. Microbiol.">
        <title>The Global Catalogue of Microorganisms (GCM) 10K type strain sequencing project: providing services to taxonomists for standard genome sequencing and annotation.</title>
        <authorList>
            <consortium name="The Broad Institute Genomics Platform"/>
            <consortium name="The Broad Institute Genome Sequencing Center for Infectious Disease"/>
            <person name="Wu L."/>
            <person name="Ma J."/>
        </authorList>
    </citation>
    <scope>NUCLEOTIDE SEQUENCE [LARGE SCALE GENOMIC DNA]</scope>
    <source>
        <strain evidence="11">CGMCC 1.12478</strain>
    </source>
</reference>
<feature type="active site" evidence="9">
    <location>
        <position position="80"/>
    </location>
</feature>
<keyword evidence="5 8" id="KW-0457">Lysine biosynthesis</keyword>
<evidence type="ECO:0000256" key="6">
    <source>
        <dbReference type="ARBA" id="ARBA00023235"/>
    </source>
</evidence>
<feature type="binding site" evidence="8">
    <location>
        <begin position="208"/>
        <end position="209"/>
    </location>
    <ligand>
        <name>substrate</name>
    </ligand>
</feature>
<dbReference type="PROSITE" id="PS01326">
    <property type="entry name" value="DAP_EPIMERASE"/>
    <property type="match status" value="1"/>
</dbReference>
<dbReference type="EMBL" id="BMFC01000001">
    <property type="protein sequence ID" value="GGB88435.1"/>
    <property type="molecule type" value="Genomic_DNA"/>
</dbReference>
<evidence type="ECO:0000313" key="10">
    <source>
        <dbReference type="EMBL" id="GGB88435.1"/>
    </source>
</evidence>
<comment type="caution">
    <text evidence="10">The sequence shown here is derived from an EMBL/GenBank/DDBJ whole genome shotgun (WGS) entry which is preliminary data.</text>
</comment>
<organism evidence="10 11">
    <name type="scientific">Marivita lacus</name>
    <dbReference type="NCBI Taxonomy" id="1323742"/>
    <lineage>
        <taxon>Bacteria</taxon>
        <taxon>Pseudomonadati</taxon>
        <taxon>Pseudomonadota</taxon>
        <taxon>Alphaproteobacteria</taxon>
        <taxon>Rhodobacterales</taxon>
        <taxon>Roseobacteraceae</taxon>
        <taxon>Marivita</taxon>
    </lineage>
</organism>
<dbReference type="Gene3D" id="3.10.310.10">
    <property type="entry name" value="Diaminopimelate Epimerase, Chain A, domain 1"/>
    <property type="match status" value="2"/>
</dbReference>
<dbReference type="Proteomes" id="UP000645462">
    <property type="component" value="Unassembled WGS sequence"/>
</dbReference>
<feature type="binding site" evidence="8">
    <location>
        <position position="190"/>
    </location>
    <ligand>
        <name>substrate</name>
    </ligand>
</feature>
<dbReference type="PANTHER" id="PTHR31689">
    <property type="entry name" value="DIAMINOPIMELATE EPIMERASE, CHLOROPLASTIC"/>
    <property type="match status" value="1"/>
</dbReference>
<evidence type="ECO:0000256" key="2">
    <source>
        <dbReference type="ARBA" id="ARBA00010219"/>
    </source>
</evidence>
<comment type="similarity">
    <text evidence="2 8">Belongs to the diaminopimelate epimerase family.</text>
</comment>
<comment type="pathway">
    <text evidence="1 8">Amino-acid biosynthesis; L-lysine biosynthesis via DAP pathway; DL-2,6-diaminopimelate from LL-2,6-diaminopimelate: step 1/1.</text>
</comment>
<comment type="caution">
    <text evidence="8">Lacks conserved residue(s) required for the propagation of feature annotation.</text>
</comment>
<dbReference type="InterPro" id="IPR018510">
    <property type="entry name" value="DAP_epimerase_AS"/>
</dbReference>
<keyword evidence="11" id="KW-1185">Reference proteome</keyword>
<sequence>MMTHATRDIAFMKMHGLGNDFVVLDARVRPVDMTAALAQAIGDRHRGVGFDQLALIEPGPDGADARLVFYNSDGSTAGACGNATRCIARHLMDEAGLSEVVLVTERGRLMARDAGDGLTSVNMGQPQLRWDEVPLASEMDTLELPIDGGPTATGMGNPHCTFFVEDSESVDLEARGAEIEHHPLYPQRTNVQFASVIGPDHLRMRVWERGVGVTLASGSSSCATAVAAARRGLTGRRVSIDLDGGRIEIDWREDGVWMTGPTAHVFSGTFSSDWLEAVR</sequence>